<evidence type="ECO:0000256" key="1">
    <source>
        <dbReference type="SAM" id="MobiDB-lite"/>
    </source>
</evidence>
<evidence type="ECO:0000313" key="2">
    <source>
        <dbReference type="EMBL" id="MFG1707729.1"/>
    </source>
</evidence>
<dbReference type="EMBL" id="JBICRM010000022">
    <property type="protein sequence ID" value="MFG1707729.1"/>
    <property type="molecule type" value="Genomic_DNA"/>
</dbReference>
<name>A0ABW7AKT7_9ACTN</name>
<protein>
    <recommendedName>
        <fullName evidence="4">Lipoprotein</fullName>
    </recommendedName>
</protein>
<dbReference type="RefSeq" id="WP_393171631.1">
    <property type="nucleotide sequence ID" value="NZ_JBICRM010000022.1"/>
</dbReference>
<gene>
    <name evidence="2" type="ORF">ACFLIM_31445</name>
</gene>
<reference evidence="2 3" key="1">
    <citation type="submission" date="2024-10" db="EMBL/GenBank/DDBJ databases">
        <authorList>
            <person name="Topkara A.R."/>
            <person name="Saygin H."/>
        </authorList>
    </citation>
    <scope>NUCLEOTIDE SEQUENCE [LARGE SCALE GENOMIC DNA]</scope>
    <source>
        <strain evidence="2 3">M3C6</strain>
    </source>
</reference>
<evidence type="ECO:0008006" key="4">
    <source>
        <dbReference type="Google" id="ProtNLM"/>
    </source>
</evidence>
<feature type="region of interest" description="Disordered" evidence="1">
    <location>
        <begin position="128"/>
        <end position="152"/>
    </location>
</feature>
<feature type="compositionally biased region" description="Low complexity" evidence="1">
    <location>
        <begin position="34"/>
        <end position="49"/>
    </location>
</feature>
<comment type="caution">
    <text evidence="2">The sequence shown here is derived from an EMBL/GenBank/DDBJ whole genome shotgun (WGS) entry which is preliminary data.</text>
</comment>
<dbReference type="Proteomes" id="UP001603978">
    <property type="component" value="Unassembled WGS sequence"/>
</dbReference>
<organism evidence="2 3">
    <name type="scientific">Nonomuraea marmarensis</name>
    <dbReference type="NCBI Taxonomy" id="3351344"/>
    <lineage>
        <taxon>Bacteria</taxon>
        <taxon>Bacillati</taxon>
        <taxon>Actinomycetota</taxon>
        <taxon>Actinomycetes</taxon>
        <taxon>Streptosporangiales</taxon>
        <taxon>Streptosporangiaceae</taxon>
        <taxon>Nonomuraea</taxon>
    </lineage>
</organism>
<proteinExistence type="predicted"/>
<accession>A0ABW7AKT7</accession>
<evidence type="ECO:0000313" key="3">
    <source>
        <dbReference type="Proteomes" id="UP001603978"/>
    </source>
</evidence>
<sequence>MRRTLIATGLLAAFALTGCGGQQSGTGVASVAAGSSAKPSASASPSTTADPQEQGRKFAQCMREHGVPMEDPDPNGGGGLTTIGQGVDKKKVQEAAEACRAYAPFKDRADLKPEDVEKLRQFAQCMRENGVNMPDPNPDGSFANGTVGKLNRNDPKFQKALEACNKKFPRMGGGK</sequence>
<feature type="region of interest" description="Disordered" evidence="1">
    <location>
        <begin position="34"/>
        <end position="88"/>
    </location>
</feature>
<dbReference type="PROSITE" id="PS51257">
    <property type="entry name" value="PROKAR_LIPOPROTEIN"/>
    <property type="match status" value="1"/>
</dbReference>
<keyword evidence="3" id="KW-1185">Reference proteome</keyword>